<gene>
    <name evidence="7" type="ORF">DFP82_10852</name>
</gene>
<comment type="caution">
    <text evidence="7">The sequence shown here is derived from an EMBL/GenBank/DDBJ whole genome shotgun (WGS) entry which is preliminary data.</text>
</comment>
<keyword evidence="8" id="KW-1185">Reference proteome</keyword>
<dbReference type="InterPro" id="IPR013783">
    <property type="entry name" value="Ig-like_fold"/>
</dbReference>
<dbReference type="Gene3D" id="3.40.50.1820">
    <property type="entry name" value="alpha/beta hydrolase"/>
    <property type="match status" value="1"/>
</dbReference>
<feature type="domain" description="Enterochelin esterase N-terminal" evidence="6">
    <location>
        <begin position="212"/>
        <end position="309"/>
    </location>
</feature>
<protein>
    <submittedName>
        <fullName evidence="7">Enterochelin esterase family protein</fullName>
    </submittedName>
</protein>
<evidence type="ECO:0000259" key="6">
    <source>
        <dbReference type="Pfam" id="PF11806"/>
    </source>
</evidence>
<sequence>MTYTRFFSNKWAIAGFTCLLYSKSFSAFGSEIPVLKVGNPVKGELSYSNSESIKPQPQPQPQSKSLDIKVPCDKGDYLAGYVDSGDNTMTMDIIDATGKLSRRLIDHKTGKQKFYSVAENCAEIWRLSGIGEYQIVLEQRVSLAEQDLEGSLESHLESSNALLSPKVSALRESLQKGQSSDGFWANVEALGTPLIEETPSGTLMTFLARGDYRNIKLMGGPSNNHDALQRLADSDTWYKSFIVPNNTHLSYQIAPNVPQLPLSGRARRIAIKAVAQADPYNHHPWPHSAIDKYATKSTVTLKDAPKNPWLDVQKETPKGELSTFKFTSSILDNTRDITIYSPAIDDSQNNRDDAVLLYIFDAESYIDTVGLPTILDNLIEEGEIPPVTAVFISNPDGDARARELPANPVFADVLANELVPQVNKRLPVAIPKDRTVIAGSSYGGLAATTIALRHPDIFGNVISMSGSFWWKPEDQAADDKHFVASEVIRMDKAPVRFFMSAGVFETARGESSSNGILGTNRHLRDVLLAKGYYARYEEYGAGHDYFSWRGIIADGLISLFGSKE</sequence>
<comment type="subcellular location">
    <subcellularLocation>
        <location evidence="1">Cytoplasm</location>
    </subcellularLocation>
</comment>
<keyword evidence="2" id="KW-0963">Cytoplasm</keyword>
<dbReference type="Pfam" id="PF11806">
    <property type="entry name" value="Enterochelin_N"/>
    <property type="match status" value="1"/>
</dbReference>
<dbReference type="SUPFAM" id="SSF81296">
    <property type="entry name" value="E set domains"/>
    <property type="match status" value="1"/>
</dbReference>
<dbReference type="InterPro" id="IPR000801">
    <property type="entry name" value="Esterase-like"/>
</dbReference>
<feature type="chain" id="PRO_5015922902" evidence="5">
    <location>
        <begin position="30"/>
        <end position="564"/>
    </location>
</feature>
<evidence type="ECO:0000256" key="2">
    <source>
        <dbReference type="ARBA" id="ARBA00022490"/>
    </source>
</evidence>
<dbReference type="OrthoDB" id="9775130at2"/>
<evidence type="ECO:0000256" key="3">
    <source>
        <dbReference type="ARBA" id="ARBA00022801"/>
    </source>
</evidence>
<evidence type="ECO:0000256" key="5">
    <source>
        <dbReference type="SAM" id="SignalP"/>
    </source>
</evidence>
<keyword evidence="5" id="KW-0732">Signal</keyword>
<dbReference type="RefSeq" id="WP_110923763.1">
    <property type="nucleotide sequence ID" value="NZ_QJSU01000008.1"/>
</dbReference>
<dbReference type="Pfam" id="PF00756">
    <property type="entry name" value="Esterase"/>
    <property type="match status" value="1"/>
</dbReference>
<reference evidence="7 8" key="1">
    <citation type="submission" date="2018-06" db="EMBL/GenBank/DDBJ databases">
        <title>Genomic Encyclopedia of Type Strains, Phase III (KMG-III): the genomes of soil and plant-associated and newly described type strains.</title>
        <authorList>
            <person name="Whitman W."/>
        </authorList>
    </citation>
    <scope>NUCLEOTIDE SEQUENCE [LARGE SCALE GENOMIC DNA]</scope>
    <source>
        <strain evidence="7 8">CECT 5889</strain>
    </source>
</reference>
<dbReference type="InterPro" id="IPR050583">
    <property type="entry name" value="Mycobacterial_A85_antigen"/>
</dbReference>
<dbReference type="Gene3D" id="2.60.40.10">
    <property type="entry name" value="Immunoglobulins"/>
    <property type="match status" value="1"/>
</dbReference>
<dbReference type="SUPFAM" id="SSF53474">
    <property type="entry name" value="alpha/beta-Hydrolases"/>
    <property type="match status" value="1"/>
</dbReference>
<feature type="signal peptide" evidence="5">
    <location>
        <begin position="1"/>
        <end position="29"/>
    </location>
</feature>
<proteinExistence type="inferred from homology"/>
<dbReference type="InterPro" id="IPR021764">
    <property type="entry name" value="Enterochelin_esterase_N"/>
</dbReference>
<dbReference type="InterPro" id="IPR014756">
    <property type="entry name" value="Ig_E-set"/>
</dbReference>
<dbReference type="PANTHER" id="PTHR48098:SF3">
    <property type="entry name" value="IRON(III) ENTEROBACTIN ESTERASE"/>
    <property type="match status" value="1"/>
</dbReference>
<dbReference type="InterPro" id="IPR029058">
    <property type="entry name" value="AB_hydrolase_fold"/>
</dbReference>
<dbReference type="AlphaFoldDB" id="A0A2V4UDK3"/>
<dbReference type="GO" id="GO:0005737">
    <property type="term" value="C:cytoplasm"/>
    <property type="evidence" value="ECO:0007669"/>
    <property type="project" value="UniProtKB-SubCell"/>
</dbReference>
<dbReference type="GO" id="GO:0006826">
    <property type="term" value="P:iron ion transport"/>
    <property type="evidence" value="ECO:0007669"/>
    <property type="project" value="InterPro"/>
</dbReference>
<keyword evidence="3" id="KW-0378">Hydrolase</keyword>
<dbReference type="EMBL" id="QJSU01000008">
    <property type="protein sequence ID" value="PYE38257.1"/>
    <property type="molecule type" value="Genomic_DNA"/>
</dbReference>
<evidence type="ECO:0000256" key="1">
    <source>
        <dbReference type="ARBA" id="ARBA00004496"/>
    </source>
</evidence>
<evidence type="ECO:0000313" key="7">
    <source>
        <dbReference type="EMBL" id="PYE38257.1"/>
    </source>
</evidence>
<dbReference type="GO" id="GO:0005506">
    <property type="term" value="F:iron ion binding"/>
    <property type="evidence" value="ECO:0007669"/>
    <property type="project" value="InterPro"/>
</dbReference>
<accession>A0A2V4UDK3</accession>
<evidence type="ECO:0000256" key="4">
    <source>
        <dbReference type="ARBA" id="ARBA00024201"/>
    </source>
</evidence>
<name>A0A2V4UDK3_9GAMM</name>
<comment type="similarity">
    <text evidence="4">Belongs to the Fes family.</text>
</comment>
<dbReference type="Proteomes" id="UP000247746">
    <property type="component" value="Unassembled WGS sequence"/>
</dbReference>
<dbReference type="PANTHER" id="PTHR48098">
    <property type="entry name" value="ENTEROCHELIN ESTERASE-RELATED"/>
    <property type="match status" value="1"/>
</dbReference>
<evidence type="ECO:0000313" key="8">
    <source>
        <dbReference type="Proteomes" id="UP000247746"/>
    </source>
</evidence>
<organism evidence="7 8">
    <name type="scientific">Psychrobacter fozii</name>
    <dbReference type="NCBI Taxonomy" id="198480"/>
    <lineage>
        <taxon>Bacteria</taxon>
        <taxon>Pseudomonadati</taxon>
        <taxon>Pseudomonadota</taxon>
        <taxon>Gammaproteobacteria</taxon>
        <taxon>Moraxellales</taxon>
        <taxon>Moraxellaceae</taxon>
        <taxon>Psychrobacter</taxon>
    </lineage>
</organism>
<dbReference type="GO" id="GO:0008849">
    <property type="term" value="F:enterochelin esterase activity"/>
    <property type="evidence" value="ECO:0007669"/>
    <property type="project" value="InterPro"/>
</dbReference>